<dbReference type="SUPFAM" id="SSF52172">
    <property type="entry name" value="CheY-like"/>
    <property type="match status" value="1"/>
</dbReference>
<evidence type="ECO:0000256" key="1">
    <source>
        <dbReference type="ARBA" id="ARBA00023015"/>
    </source>
</evidence>
<proteinExistence type="predicted"/>
<dbReference type="InterPro" id="IPR016032">
    <property type="entry name" value="Sig_transdc_resp-reg_C-effctor"/>
</dbReference>
<dbReference type="CDD" id="cd06170">
    <property type="entry name" value="LuxR_C_like"/>
    <property type="match status" value="1"/>
</dbReference>
<accession>A0A3T1CK30</accession>
<dbReference type="Pfam" id="PF00196">
    <property type="entry name" value="GerE"/>
    <property type="match status" value="1"/>
</dbReference>
<name>A0A3T1CK30_9SPHN</name>
<dbReference type="InterPro" id="IPR000792">
    <property type="entry name" value="Tscrpt_reg_LuxR_C"/>
</dbReference>
<dbReference type="GO" id="GO:0003677">
    <property type="term" value="F:DNA binding"/>
    <property type="evidence" value="ECO:0007669"/>
    <property type="project" value="UniProtKB-KW"/>
</dbReference>
<feature type="domain" description="HTH luxR-type" evidence="4">
    <location>
        <begin position="130"/>
        <end position="195"/>
    </location>
</feature>
<dbReference type="Proteomes" id="UP000290057">
    <property type="component" value="Chromosome"/>
</dbReference>
<dbReference type="GO" id="GO:0006355">
    <property type="term" value="P:regulation of DNA-templated transcription"/>
    <property type="evidence" value="ECO:0007669"/>
    <property type="project" value="InterPro"/>
</dbReference>
<dbReference type="SUPFAM" id="SSF46894">
    <property type="entry name" value="C-terminal effector domain of the bipartite response regulators"/>
    <property type="match status" value="1"/>
</dbReference>
<gene>
    <name evidence="5" type="ORF">EKJ_20650</name>
</gene>
<dbReference type="AlphaFoldDB" id="A0A3T1CK30"/>
<evidence type="ECO:0000256" key="2">
    <source>
        <dbReference type="ARBA" id="ARBA00023125"/>
    </source>
</evidence>
<keyword evidence="2 5" id="KW-0238">DNA-binding</keyword>
<keyword evidence="6" id="KW-1185">Reference proteome</keyword>
<dbReference type="PRINTS" id="PR00038">
    <property type="entry name" value="HTHLUXR"/>
</dbReference>
<dbReference type="InterPro" id="IPR011006">
    <property type="entry name" value="CheY-like_superfamily"/>
</dbReference>
<dbReference type="PANTHER" id="PTHR44688">
    <property type="entry name" value="DNA-BINDING TRANSCRIPTIONAL ACTIVATOR DEVR_DOSR"/>
    <property type="match status" value="1"/>
</dbReference>
<dbReference type="SMART" id="SM00421">
    <property type="entry name" value="HTH_LUXR"/>
    <property type="match status" value="1"/>
</dbReference>
<evidence type="ECO:0000313" key="6">
    <source>
        <dbReference type="Proteomes" id="UP000290057"/>
    </source>
</evidence>
<dbReference type="PANTHER" id="PTHR44688:SF16">
    <property type="entry name" value="DNA-BINDING TRANSCRIPTIONAL ACTIVATOR DEVR_DOSR"/>
    <property type="match status" value="1"/>
</dbReference>
<dbReference type="PROSITE" id="PS00622">
    <property type="entry name" value="HTH_LUXR_1"/>
    <property type="match status" value="1"/>
</dbReference>
<evidence type="ECO:0000313" key="5">
    <source>
        <dbReference type="EMBL" id="BBI21218.1"/>
    </source>
</evidence>
<keyword evidence="3" id="KW-0804">Transcription</keyword>
<reference evidence="5 6" key="1">
    <citation type="submission" date="2019-01" db="EMBL/GenBank/DDBJ databases">
        <title>Complete genome sequence of Erythrobacter flavus KJ5.</title>
        <authorList>
            <person name="Kanesaki Y."/>
            <person name="Brotosudarmo T."/>
            <person name="Moriuchi R."/>
            <person name="Awai K."/>
        </authorList>
    </citation>
    <scope>NUCLEOTIDE SEQUENCE [LARGE SCALE GENOMIC DNA]</scope>
    <source>
        <strain evidence="5 6">KJ5</strain>
    </source>
</reference>
<sequence length="212" mass="23003">MQDTVFVVVDNNYRNRHELTLALSGMGYVVPADTLEDLGSRWPEQAWLLVHDEGAQLAETQQALRAAERYYPLVAYAGEASICHVMEVLGSGAAGYLEWPLEPAQMQRNLAAIMASKWQSATATLGQARAKQRIGLLSPREKEVLSSVCEGHSSKEVARSLGISPRTVELHRANVLSKLGVRNVAAAVKLSVEAQFETAPLVPASDQPELAA</sequence>
<protein>
    <submittedName>
        <fullName evidence="5">DNA-binding response regulator</fullName>
    </submittedName>
</protein>
<dbReference type="EMBL" id="AP019389">
    <property type="protein sequence ID" value="BBI21218.1"/>
    <property type="molecule type" value="Genomic_DNA"/>
</dbReference>
<evidence type="ECO:0000256" key="3">
    <source>
        <dbReference type="ARBA" id="ARBA00023163"/>
    </source>
</evidence>
<dbReference type="RefSeq" id="WP_130586795.1">
    <property type="nucleotide sequence ID" value="NZ_AP019389.1"/>
</dbReference>
<dbReference type="Gene3D" id="3.40.50.2300">
    <property type="match status" value="1"/>
</dbReference>
<keyword evidence="1" id="KW-0805">Transcription regulation</keyword>
<dbReference type="PROSITE" id="PS50043">
    <property type="entry name" value="HTH_LUXR_2"/>
    <property type="match status" value="1"/>
</dbReference>
<evidence type="ECO:0000259" key="4">
    <source>
        <dbReference type="PROSITE" id="PS50043"/>
    </source>
</evidence>
<organism evidence="5 6">
    <name type="scientific">Qipengyuania flava</name>
    <dbReference type="NCBI Taxonomy" id="192812"/>
    <lineage>
        <taxon>Bacteria</taxon>
        <taxon>Pseudomonadati</taxon>
        <taxon>Pseudomonadota</taxon>
        <taxon>Alphaproteobacteria</taxon>
        <taxon>Sphingomonadales</taxon>
        <taxon>Erythrobacteraceae</taxon>
        <taxon>Qipengyuania</taxon>
    </lineage>
</organism>